<keyword evidence="2" id="KW-1185">Reference proteome</keyword>
<protein>
    <submittedName>
        <fullName evidence="1">Uncharacterized protein</fullName>
    </submittedName>
</protein>
<dbReference type="Proteomes" id="UP000265520">
    <property type="component" value="Unassembled WGS sequence"/>
</dbReference>
<evidence type="ECO:0000313" key="1">
    <source>
        <dbReference type="EMBL" id="MCI43492.1"/>
    </source>
</evidence>
<dbReference type="EMBL" id="LXQA010318175">
    <property type="protein sequence ID" value="MCI43492.1"/>
    <property type="molecule type" value="Genomic_DNA"/>
</dbReference>
<comment type="caution">
    <text evidence="1">The sequence shown here is derived from an EMBL/GenBank/DDBJ whole genome shotgun (WGS) entry which is preliminary data.</text>
</comment>
<name>A0A392S4Y3_9FABA</name>
<reference evidence="1 2" key="1">
    <citation type="journal article" date="2018" name="Front. Plant Sci.">
        <title>Red Clover (Trifolium pratense) and Zigzag Clover (T. medium) - A Picture of Genomic Similarities and Differences.</title>
        <authorList>
            <person name="Dluhosova J."/>
            <person name="Istvanek J."/>
            <person name="Nedelnik J."/>
            <person name="Repkova J."/>
        </authorList>
    </citation>
    <scope>NUCLEOTIDE SEQUENCE [LARGE SCALE GENOMIC DNA]</scope>
    <source>
        <strain evidence="2">cv. 10/8</strain>
        <tissue evidence="1">Leaf</tissue>
    </source>
</reference>
<proteinExistence type="predicted"/>
<organism evidence="1 2">
    <name type="scientific">Trifolium medium</name>
    <dbReference type="NCBI Taxonomy" id="97028"/>
    <lineage>
        <taxon>Eukaryota</taxon>
        <taxon>Viridiplantae</taxon>
        <taxon>Streptophyta</taxon>
        <taxon>Embryophyta</taxon>
        <taxon>Tracheophyta</taxon>
        <taxon>Spermatophyta</taxon>
        <taxon>Magnoliopsida</taxon>
        <taxon>eudicotyledons</taxon>
        <taxon>Gunneridae</taxon>
        <taxon>Pentapetalae</taxon>
        <taxon>rosids</taxon>
        <taxon>fabids</taxon>
        <taxon>Fabales</taxon>
        <taxon>Fabaceae</taxon>
        <taxon>Papilionoideae</taxon>
        <taxon>50 kb inversion clade</taxon>
        <taxon>NPAAA clade</taxon>
        <taxon>Hologalegina</taxon>
        <taxon>IRL clade</taxon>
        <taxon>Trifolieae</taxon>
        <taxon>Trifolium</taxon>
    </lineage>
</organism>
<accession>A0A392S4Y3</accession>
<feature type="non-terminal residue" evidence="1">
    <location>
        <position position="53"/>
    </location>
</feature>
<sequence length="53" mass="6054">MLYRLVCFHVATNRPFLVSSRLFSLSESSRFFSPGSQKSPVLSRHLSLVLAKR</sequence>
<evidence type="ECO:0000313" key="2">
    <source>
        <dbReference type="Proteomes" id="UP000265520"/>
    </source>
</evidence>
<dbReference type="AlphaFoldDB" id="A0A392S4Y3"/>